<name>A0A7Y9KL82_9MICO</name>
<evidence type="ECO:0000259" key="7">
    <source>
        <dbReference type="Pfam" id="PF00082"/>
    </source>
</evidence>
<evidence type="ECO:0000256" key="3">
    <source>
        <dbReference type="ARBA" id="ARBA00022801"/>
    </source>
</evidence>
<dbReference type="InterPro" id="IPR023828">
    <property type="entry name" value="Peptidase_S8_Ser-AS"/>
</dbReference>
<evidence type="ECO:0000256" key="5">
    <source>
        <dbReference type="PIRSR" id="PIRSR615500-1"/>
    </source>
</evidence>
<evidence type="ECO:0000313" key="10">
    <source>
        <dbReference type="Proteomes" id="UP000576969"/>
    </source>
</evidence>
<dbReference type="Gene3D" id="3.50.30.30">
    <property type="match status" value="1"/>
</dbReference>
<reference evidence="9 10" key="1">
    <citation type="submission" date="2020-07" db="EMBL/GenBank/DDBJ databases">
        <title>Sequencing the genomes of 1000 actinobacteria strains.</title>
        <authorList>
            <person name="Klenk H.-P."/>
        </authorList>
    </citation>
    <scope>NUCLEOTIDE SEQUENCE [LARGE SCALE GENOMIC DNA]</scope>
    <source>
        <strain evidence="9 10">DSM 24662</strain>
    </source>
</reference>
<evidence type="ECO:0000256" key="6">
    <source>
        <dbReference type="PROSITE-ProRule" id="PRU01240"/>
    </source>
</evidence>
<feature type="active site" description="Charge relay system" evidence="5 6">
    <location>
        <position position="178"/>
    </location>
</feature>
<dbReference type="InterPro" id="IPR046450">
    <property type="entry name" value="PA_dom_sf"/>
</dbReference>
<dbReference type="PANTHER" id="PTHR43399">
    <property type="entry name" value="SUBTILISIN-RELATED"/>
    <property type="match status" value="1"/>
</dbReference>
<comment type="caution">
    <text evidence="9">The sequence shown here is derived from an EMBL/GenBank/DDBJ whole genome shotgun (WGS) entry which is preliminary data.</text>
</comment>
<dbReference type="AlphaFoldDB" id="A0A7Y9KL82"/>
<dbReference type="Pfam" id="PF00082">
    <property type="entry name" value="Peptidase_S8"/>
    <property type="match status" value="1"/>
</dbReference>
<dbReference type="InterPro" id="IPR051048">
    <property type="entry name" value="Peptidase_S8/S53_subtilisin"/>
</dbReference>
<dbReference type="Gene3D" id="3.40.50.200">
    <property type="entry name" value="Peptidase S8/S53 domain"/>
    <property type="match status" value="1"/>
</dbReference>
<dbReference type="InterPro" id="IPR000209">
    <property type="entry name" value="Peptidase_S8/S53_dom"/>
</dbReference>
<comment type="similarity">
    <text evidence="1 6">Belongs to the peptidase S8 family.</text>
</comment>
<feature type="domain" description="Peptidase S8/S53" evidence="7">
    <location>
        <begin position="169"/>
        <end position="425"/>
    </location>
</feature>
<dbReference type="EMBL" id="JACCBV010000001">
    <property type="protein sequence ID" value="NYE19988.1"/>
    <property type="molecule type" value="Genomic_DNA"/>
</dbReference>
<feature type="active site" description="Charge relay system" evidence="5 6">
    <location>
        <position position="383"/>
    </location>
</feature>
<evidence type="ECO:0000256" key="2">
    <source>
        <dbReference type="ARBA" id="ARBA00022670"/>
    </source>
</evidence>
<evidence type="ECO:0000256" key="4">
    <source>
        <dbReference type="ARBA" id="ARBA00022825"/>
    </source>
</evidence>
<feature type="domain" description="PA" evidence="8">
    <location>
        <begin position="748"/>
        <end position="831"/>
    </location>
</feature>
<keyword evidence="3 6" id="KW-0378">Hydrolase</keyword>
<dbReference type="InterPro" id="IPR003137">
    <property type="entry name" value="PA_domain"/>
</dbReference>
<keyword evidence="4 6" id="KW-0720">Serine protease</keyword>
<protein>
    <submittedName>
        <fullName evidence="9">Subtilisin family serine protease</fullName>
    </submittedName>
</protein>
<dbReference type="PANTHER" id="PTHR43399:SF4">
    <property type="entry name" value="CELL WALL-ASSOCIATED PROTEASE"/>
    <property type="match status" value="1"/>
</dbReference>
<dbReference type="SUPFAM" id="SSF52025">
    <property type="entry name" value="PA domain"/>
    <property type="match status" value="1"/>
</dbReference>
<organism evidence="9 10">
    <name type="scientific">Microbacterium immunditiarum</name>
    <dbReference type="NCBI Taxonomy" id="337480"/>
    <lineage>
        <taxon>Bacteria</taxon>
        <taxon>Bacillati</taxon>
        <taxon>Actinomycetota</taxon>
        <taxon>Actinomycetes</taxon>
        <taxon>Micrococcales</taxon>
        <taxon>Microbacteriaceae</taxon>
        <taxon>Microbacterium</taxon>
    </lineage>
</organism>
<dbReference type="PRINTS" id="PR00723">
    <property type="entry name" value="SUBTILISIN"/>
</dbReference>
<sequence>MTELAGGQSAVEIDTADPGAGIRTFEVDGDLHVIPADAEPYLASGALDGDLFNVTKLIEYGYDDASVDATPVIVEKSAVSRSATPLPGVELTLPLPSVSGAAGTVSHEESASLWDALTSAPAARTFSASSAAFPGGITAIHLDGKVRTTLDSSVPYVDAPEAWAAGYTGDGVTVAVLDTGYDDTHPDLAGVVADAASFVPGQDVAEDPHGHGTHVASTIAGSGAASDGQHRGVAGGAKLLVGKVLGNDGYGQDSWIIAGMEWAAQNAPIVSMSLGSQEASDGTDLMAESLNRISEETGALFVVAAGNSAAPETIGSPGAAESALTIGSVDDPTGYLSWFSSQGPLFRSGALKPDMVGPGNDVVAARSSDSFGDGPYVSMSGTSMATPHVAGAAAIVKQRHPEYTADQLKAALVSSAVDVDLTAYQVGAGVLDVDAALDAPVIASGSGDFGMLSWGDAPEPVSRTIEYTNETDAEVTVTLAATLDDTTPPSGGGGGVGPGPLSVEAPFDALTMDADELTIPAGEERSVTLTVDPAKIPAGTQLSGELVASIGDQSVARTALGAIVEAERYDLTFTATGFDGEPVATFVWLWNGETGGFSPVAVDGTTELRLPAGTYSAMSFFEVARTPDTIANVLVGDPDVVLDQDRTVALDARATEQVTVDVGEKGLEPTFRRVDYTSDGFAGSAMMPVWVDELWAQPLTATEADFDYTTRWRLQRPMLSVTAGKLELDVIPQAGAQLLDGSLKAVAVDAGTGSVEDFAAVDVKGKAAVVTRSDAVASWDRAANAAAAGAAMLIVANDADGELSEWVGNPYEGTEIALPVAGISGVQGRALLADMAKKKVTVNATGMAIADEVWDIARYSDGEIPGNLAYKPGKLARIDTTYFGQSEVVGEFRYDFVPGVEHGKGFAMRTSRGMERTEWVNTDRLSWYQDATVASVGWQIRDIQRTYKPGQRVEVEYFGGIVRPYVGTGYWAPHRAGDGAQVNLPSWADGGDPAHTGSFDVFSGFPGIEQFTEVYVNGELAGSGPFQGANVWGLPDGESEFRVVNTATHDGSHLAGSTATTTEWTFRSTGTFDDYEQKLLPMLQAYYDVEVGDTGLAGDGRRKGASVALTLELGHVAGAEGADKVTAATLEVRGADGVWKPVTLKDAKTDAPTGAVEHPGGIFAEGRSFVRAFAAELPAPDAGGWLDLRVTATDAAGGTFSQEIVKALQIAPAKGAGGGPRG</sequence>
<dbReference type="GO" id="GO:0006508">
    <property type="term" value="P:proteolysis"/>
    <property type="evidence" value="ECO:0007669"/>
    <property type="project" value="UniProtKB-KW"/>
</dbReference>
<dbReference type="PROSITE" id="PS00137">
    <property type="entry name" value="SUBTILASE_HIS"/>
    <property type="match status" value="1"/>
</dbReference>
<feature type="active site" description="Charge relay system" evidence="5 6">
    <location>
        <position position="211"/>
    </location>
</feature>
<dbReference type="SUPFAM" id="SSF52743">
    <property type="entry name" value="Subtilisin-like"/>
    <property type="match status" value="1"/>
</dbReference>
<dbReference type="PROSITE" id="PS51892">
    <property type="entry name" value="SUBTILASE"/>
    <property type="match status" value="1"/>
</dbReference>
<gene>
    <name evidence="9" type="ORF">BJ991_002016</name>
</gene>
<keyword evidence="10" id="KW-1185">Reference proteome</keyword>
<dbReference type="Proteomes" id="UP000576969">
    <property type="component" value="Unassembled WGS sequence"/>
</dbReference>
<accession>A0A7Y9KL82</accession>
<evidence type="ECO:0000256" key="1">
    <source>
        <dbReference type="ARBA" id="ARBA00011073"/>
    </source>
</evidence>
<dbReference type="RefSeq" id="WP_179489662.1">
    <property type="nucleotide sequence ID" value="NZ_JACCBV010000001.1"/>
</dbReference>
<dbReference type="Pfam" id="PF02225">
    <property type="entry name" value="PA"/>
    <property type="match status" value="1"/>
</dbReference>
<dbReference type="GO" id="GO:0004252">
    <property type="term" value="F:serine-type endopeptidase activity"/>
    <property type="evidence" value="ECO:0007669"/>
    <property type="project" value="UniProtKB-UniRule"/>
</dbReference>
<proteinExistence type="inferred from homology"/>
<dbReference type="InterPro" id="IPR022398">
    <property type="entry name" value="Peptidase_S8_His-AS"/>
</dbReference>
<evidence type="ECO:0000259" key="8">
    <source>
        <dbReference type="Pfam" id="PF02225"/>
    </source>
</evidence>
<keyword evidence="2 6" id="KW-0645">Protease</keyword>
<evidence type="ECO:0000313" key="9">
    <source>
        <dbReference type="EMBL" id="NYE19988.1"/>
    </source>
</evidence>
<dbReference type="InterPro" id="IPR015500">
    <property type="entry name" value="Peptidase_S8_subtilisin-rel"/>
</dbReference>
<dbReference type="InterPro" id="IPR036852">
    <property type="entry name" value="Peptidase_S8/S53_dom_sf"/>
</dbReference>
<dbReference type="PROSITE" id="PS00138">
    <property type="entry name" value="SUBTILASE_SER"/>
    <property type="match status" value="1"/>
</dbReference>